<reference evidence="1 2" key="1">
    <citation type="submission" date="2019-05" db="EMBL/GenBank/DDBJ databases">
        <title>Another draft genome of Portunus trituberculatus and its Hox gene families provides insights of decapod evolution.</title>
        <authorList>
            <person name="Jeong J.-H."/>
            <person name="Song I."/>
            <person name="Kim S."/>
            <person name="Choi T."/>
            <person name="Kim D."/>
            <person name="Ryu S."/>
            <person name="Kim W."/>
        </authorList>
    </citation>
    <scope>NUCLEOTIDE SEQUENCE [LARGE SCALE GENOMIC DNA]</scope>
    <source>
        <tissue evidence="1">Muscle</tissue>
    </source>
</reference>
<organism evidence="1 2">
    <name type="scientific">Portunus trituberculatus</name>
    <name type="common">Swimming crab</name>
    <name type="synonym">Neptunus trituberculatus</name>
    <dbReference type="NCBI Taxonomy" id="210409"/>
    <lineage>
        <taxon>Eukaryota</taxon>
        <taxon>Metazoa</taxon>
        <taxon>Ecdysozoa</taxon>
        <taxon>Arthropoda</taxon>
        <taxon>Crustacea</taxon>
        <taxon>Multicrustacea</taxon>
        <taxon>Malacostraca</taxon>
        <taxon>Eumalacostraca</taxon>
        <taxon>Eucarida</taxon>
        <taxon>Decapoda</taxon>
        <taxon>Pleocyemata</taxon>
        <taxon>Brachyura</taxon>
        <taxon>Eubrachyura</taxon>
        <taxon>Portunoidea</taxon>
        <taxon>Portunidae</taxon>
        <taxon>Portuninae</taxon>
        <taxon>Portunus</taxon>
    </lineage>
</organism>
<dbReference type="EMBL" id="VSRR010106276">
    <property type="protein sequence ID" value="MPC96516.1"/>
    <property type="molecule type" value="Genomic_DNA"/>
</dbReference>
<keyword evidence="2" id="KW-1185">Reference proteome</keyword>
<accession>A0A5B7JQA6</accession>
<gene>
    <name evidence="1" type="ORF">E2C01_091779</name>
</gene>
<sequence length="98" mass="10464">MSVSVSEFKRSSSTVPSLQALSRWTVSAIQYQSVPTCLDNHSGTSFSSLAHPLPLAVPSGTVLLSEDNACPSSLLLLLLLLLLLRCHVLNSPPLPPRV</sequence>
<comment type="caution">
    <text evidence="1">The sequence shown here is derived from an EMBL/GenBank/DDBJ whole genome shotgun (WGS) entry which is preliminary data.</text>
</comment>
<proteinExistence type="predicted"/>
<evidence type="ECO:0000313" key="2">
    <source>
        <dbReference type="Proteomes" id="UP000324222"/>
    </source>
</evidence>
<dbReference type="Proteomes" id="UP000324222">
    <property type="component" value="Unassembled WGS sequence"/>
</dbReference>
<protein>
    <submittedName>
        <fullName evidence="1">Uncharacterized protein</fullName>
    </submittedName>
</protein>
<evidence type="ECO:0000313" key="1">
    <source>
        <dbReference type="EMBL" id="MPC96516.1"/>
    </source>
</evidence>
<dbReference type="AlphaFoldDB" id="A0A5B7JQA6"/>
<name>A0A5B7JQA6_PORTR</name>